<dbReference type="Proteomes" id="UP000017836">
    <property type="component" value="Unassembled WGS sequence"/>
</dbReference>
<gene>
    <name evidence="2" type="ORF">AMTR_s00029p00036300</name>
</gene>
<accession>W1PNK8</accession>
<dbReference type="Gramene" id="ERN09389">
    <property type="protein sequence ID" value="ERN09389"/>
    <property type="gene ID" value="AMTR_s00029p00036300"/>
</dbReference>
<sequence length="216" mass="24293">MGNVLNGIGVGVGSAVLKPLDIALGTSCESTLPWYHSPGLCGSYPVPAQLGAVGSELLTCRWLGSWSNRPRPSMAQTYLSRNMGHYLLHQAFLHLQSCEDGIGDSSHLLPLGVFGFLARSLGKMARAFCGTYFFAIRDICGFLWYKLKNTKRINRRRRFQDHDECSECESSSDTWLDAGKRAKKKRRSFGPERHPKRARHQAKRGNRKHRTRDVKS</sequence>
<organism evidence="2 3">
    <name type="scientific">Amborella trichopoda</name>
    <dbReference type="NCBI Taxonomy" id="13333"/>
    <lineage>
        <taxon>Eukaryota</taxon>
        <taxon>Viridiplantae</taxon>
        <taxon>Streptophyta</taxon>
        <taxon>Embryophyta</taxon>
        <taxon>Tracheophyta</taxon>
        <taxon>Spermatophyta</taxon>
        <taxon>Magnoliopsida</taxon>
        <taxon>Amborellales</taxon>
        <taxon>Amborellaceae</taxon>
        <taxon>Amborella</taxon>
    </lineage>
</organism>
<dbReference type="AlphaFoldDB" id="W1PNK8"/>
<feature type="compositionally biased region" description="Basic residues" evidence="1">
    <location>
        <begin position="181"/>
        <end position="216"/>
    </location>
</feature>
<evidence type="ECO:0000313" key="3">
    <source>
        <dbReference type="Proteomes" id="UP000017836"/>
    </source>
</evidence>
<evidence type="ECO:0000256" key="1">
    <source>
        <dbReference type="SAM" id="MobiDB-lite"/>
    </source>
</evidence>
<name>W1PNK8_AMBTC</name>
<proteinExistence type="predicted"/>
<reference evidence="3" key="1">
    <citation type="journal article" date="2013" name="Science">
        <title>The Amborella genome and the evolution of flowering plants.</title>
        <authorList>
            <consortium name="Amborella Genome Project"/>
        </authorList>
    </citation>
    <scope>NUCLEOTIDE SEQUENCE [LARGE SCALE GENOMIC DNA]</scope>
</reference>
<feature type="region of interest" description="Disordered" evidence="1">
    <location>
        <begin position="178"/>
        <end position="216"/>
    </location>
</feature>
<protein>
    <submittedName>
        <fullName evidence="2">Uncharacterized protein</fullName>
    </submittedName>
</protein>
<dbReference type="PANTHER" id="PTHR35278:SF4">
    <property type="entry name" value="TRANSMEMBRANE PROTEIN"/>
    <property type="match status" value="1"/>
</dbReference>
<dbReference type="EMBL" id="KI392980">
    <property type="protein sequence ID" value="ERN09389.1"/>
    <property type="molecule type" value="Genomic_DNA"/>
</dbReference>
<dbReference type="PANTHER" id="PTHR35278">
    <property type="entry name" value="TRANSMEMBRANE PROTEIN-RELATED"/>
    <property type="match status" value="1"/>
</dbReference>
<keyword evidence="3" id="KW-1185">Reference proteome</keyword>
<evidence type="ECO:0000313" key="2">
    <source>
        <dbReference type="EMBL" id="ERN09389.1"/>
    </source>
</evidence>
<dbReference type="HOGENOM" id="CLU_1279206_0_0_1"/>